<gene>
    <name evidence="1" type="ORF">ABXS69_03920</name>
</gene>
<dbReference type="RefSeq" id="WP_366181252.1">
    <property type="nucleotide sequence ID" value="NZ_CP159989.1"/>
</dbReference>
<dbReference type="AlphaFoldDB" id="A0AAU8N1D6"/>
<proteinExistence type="predicted"/>
<organism evidence="1">
    <name type="scientific">Actinomyces timonensis</name>
    <dbReference type="NCBI Taxonomy" id="1288391"/>
    <lineage>
        <taxon>Bacteria</taxon>
        <taxon>Bacillati</taxon>
        <taxon>Actinomycetota</taxon>
        <taxon>Actinomycetes</taxon>
        <taxon>Actinomycetales</taxon>
        <taxon>Actinomycetaceae</taxon>
        <taxon>Actinomyces</taxon>
    </lineage>
</organism>
<reference evidence="1" key="1">
    <citation type="submission" date="2024-05" db="EMBL/GenBank/DDBJ databases">
        <title>Draft genome assemblies of 36 bacteria isolated from hibernating arctic ground squirrels.</title>
        <authorList>
            <person name="McKee H."/>
            <person name="Mullen L."/>
            <person name="Drown D.M."/>
            <person name="Duddleston K.N."/>
        </authorList>
    </citation>
    <scope>NUCLEOTIDE SEQUENCE</scope>
    <source>
        <strain evidence="1">AR004</strain>
    </source>
</reference>
<accession>A0AAU8N1D6</accession>
<sequence>MTGRRYRVRWTRDTARAFPEALEEARARLADGLPVLLLTGGPLLRARVDRVGWRNRARSAAAVMVAGLAIPRHYVLALPRDGAQPPGGRGPGRLRLYEPSGGRVHEIDLLGALAAGARPGRHAGGPEALGRWPRVLALIVPR</sequence>
<protein>
    <submittedName>
        <fullName evidence="1">Uncharacterized protein</fullName>
    </submittedName>
</protein>
<dbReference type="EMBL" id="CP159989">
    <property type="protein sequence ID" value="XCP83040.1"/>
    <property type="molecule type" value="Genomic_DNA"/>
</dbReference>
<evidence type="ECO:0000313" key="1">
    <source>
        <dbReference type="EMBL" id="XCP83040.1"/>
    </source>
</evidence>
<name>A0AAU8N1D6_9ACTO</name>